<dbReference type="Proteomes" id="UP000054251">
    <property type="component" value="Unassembled WGS sequence"/>
</dbReference>
<reference evidence="1 2" key="1">
    <citation type="submission" date="2015-11" db="EMBL/GenBank/DDBJ databases">
        <title>The genome of Debaryomyces fabryi.</title>
        <authorList>
            <person name="Tafer H."/>
            <person name="Lopandic K."/>
        </authorList>
    </citation>
    <scope>NUCLEOTIDE SEQUENCE [LARGE SCALE GENOMIC DNA]</scope>
    <source>
        <strain evidence="1 2">CBS 789</strain>
    </source>
</reference>
<dbReference type="InterPro" id="IPR006175">
    <property type="entry name" value="YjgF/YER057c/UK114"/>
</dbReference>
<dbReference type="OrthoDB" id="309640at2759"/>
<keyword evidence="2" id="KW-1185">Reference proteome</keyword>
<comment type="caution">
    <text evidence="1">The sequence shown here is derived from an EMBL/GenBank/DDBJ whole genome shotgun (WGS) entry which is preliminary data.</text>
</comment>
<evidence type="ECO:0000313" key="2">
    <source>
        <dbReference type="Proteomes" id="UP000054251"/>
    </source>
</evidence>
<name>A0A0V1PXH9_9ASCO</name>
<dbReference type="GeneID" id="26840500"/>
<dbReference type="InterPro" id="IPR035959">
    <property type="entry name" value="RutC-like_sf"/>
</dbReference>
<organism evidence="1 2">
    <name type="scientific">Debaryomyces fabryi</name>
    <dbReference type="NCBI Taxonomy" id="58627"/>
    <lineage>
        <taxon>Eukaryota</taxon>
        <taxon>Fungi</taxon>
        <taxon>Dikarya</taxon>
        <taxon>Ascomycota</taxon>
        <taxon>Saccharomycotina</taxon>
        <taxon>Pichiomycetes</taxon>
        <taxon>Debaryomycetaceae</taxon>
        <taxon>Debaryomyces</taxon>
    </lineage>
</organism>
<dbReference type="EMBL" id="LMYN01000075">
    <property type="protein sequence ID" value="KSA00780.1"/>
    <property type="molecule type" value="Genomic_DNA"/>
</dbReference>
<dbReference type="RefSeq" id="XP_015466882.1">
    <property type="nucleotide sequence ID" value="XM_015612320.1"/>
</dbReference>
<dbReference type="Gene3D" id="3.30.1330.40">
    <property type="entry name" value="RutC-like"/>
    <property type="match status" value="1"/>
</dbReference>
<sequence length="127" mass="14179">MERKLITSGSEFEEQIAYSRAVIIGQMIFVSGTTGYDYNTMKISDNVIDQADQAIRNIESALVDAGSCLQDVVKVTYILPEAGEFEKCWPVLRKYFGFIRPAATMISANLLDTNMKIEIEVTALKSQ</sequence>
<proteinExistence type="predicted"/>
<evidence type="ECO:0000313" key="1">
    <source>
        <dbReference type="EMBL" id="KSA00780.1"/>
    </source>
</evidence>
<dbReference type="Pfam" id="PF01042">
    <property type="entry name" value="Ribonuc_L-PSP"/>
    <property type="match status" value="1"/>
</dbReference>
<gene>
    <name evidence="1" type="ORF">AC631_03491</name>
</gene>
<protein>
    <submittedName>
        <fullName evidence="1">Uncharacterized protein</fullName>
    </submittedName>
</protein>
<dbReference type="CDD" id="cd06154">
    <property type="entry name" value="YjgF_YER057c_UK114_like_6"/>
    <property type="match status" value="1"/>
</dbReference>
<dbReference type="PANTHER" id="PTHR43857:SF1">
    <property type="entry name" value="YJGH FAMILY PROTEIN"/>
    <property type="match status" value="1"/>
</dbReference>
<dbReference type="AlphaFoldDB" id="A0A0V1PXH9"/>
<accession>A0A0V1PXH9</accession>
<dbReference type="SUPFAM" id="SSF55298">
    <property type="entry name" value="YjgF-like"/>
    <property type="match status" value="1"/>
</dbReference>
<dbReference type="PANTHER" id="PTHR43857">
    <property type="entry name" value="BLR7761 PROTEIN"/>
    <property type="match status" value="1"/>
</dbReference>